<dbReference type="InterPro" id="IPR016024">
    <property type="entry name" value="ARM-type_fold"/>
</dbReference>
<keyword evidence="4 5" id="KW-0653">Protein transport</keyword>
<dbReference type="SUPFAM" id="SSF48371">
    <property type="entry name" value="ARM repeat"/>
    <property type="match status" value="1"/>
</dbReference>
<dbReference type="SMART" id="SM00185">
    <property type="entry name" value="ARM"/>
    <property type="match status" value="7"/>
</dbReference>
<feature type="repeat" description="ARM" evidence="6">
    <location>
        <begin position="184"/>
        <end position="211"/>
    </location>
</feature>
<feature type="domain" description="IBB" evidence="8">
    <location>
        <begin position="21"/>
        <end position="81"/>
    </location>
</feature>
<dbReference type="Pfam" id="PF01749">
    <property type="entry name" value="IBB"/>
    <property type="match status" value="1"/>
</dbReference>
<keyword evidence="2 5" id="KW-0813">Transport</keyword>
<dbReference type="GO" id="GO:0005737">
    <property type="term" value="C:cytoplasm"/>
    <property type="evidence" value="ECO:0007669"/>
    <property type="project" value="InterPro"/>
</dbReference>
<evidence type="ECO:0000256" key="3">
    <source>
        <dbReference type="ARBA" id="ARBA00022737"/>
    </source>
</evidence>
<dbReference type="Pfam" id="PF00514">
    <property type="entry name" value="Arm"/>
    <property type="match status" value="5"/>
</dbReference>
<accession>A0A8S1GZ53</accession>
<dbReference type="PANTHER" id="PTHR23316">
    <property type="entry name" value="IMPORTIN ALPHA"/>
    <property type="match status" value="1"/>
</dbReference>
<dbReference type="Gene3D" id="1.20.5.690">
    <property type="entry name" value="Importin-alpha, importin-beta-binding domain"/>
    <property type="match status" value="1"/>
</dbReference>
<feature type="region of interest" description="Disordered" evidence="7">
    <location>
        <begin position="492"/>
        <end position="512"/>
    </location>
</feature>
<keyword evidence="10" id="KW-1185">Reference proteome</keyword>
<dbReference type="InterPro" id="IPR002652">
    <property type="entry name" value="Importin-a_IBB"/>
</dbReference>
<evidence type="ECO:0000256" key="2">
    <source>
        <dbReference type="ARBA" id="ARBA00022448"/>
    </source>
</evidence>
<feature type="repeat" description="ARM" evidence="6">
    <location>
        <begin position="142"/>
        <end position="184"/>
    </location>
</feature>
<name>A0A8S1GZ53_9PELO</name>
<dbReference type="GO" id="GO:0006607">
    <property type="term" value="P:NLS-bearing protein import into nucleus"/>
    <property type="evidence" value="ECO:0007669"/>
    <property type="project" value="UniProtKB-ARBA"/>
</dbReference>
<evidence type="ECO:0000313" key="10">
    <source>
        <dbReference type="Proteomes" id="UP000835052"/>
    </source>
</evidence>
<dbReference type="Gene3D" id="1.25.10.10">
    <property type="entry name" value="Leucine-rich Repeat Variant"/>
    <property type="match status" value="1"/>
</dbReference>
<dbReference type="GO" id="GO:0061608">
    <property type="term" value="F:nuclear import signal receptor activity"/>
    <property type="evidence" value="ECO:0007669"/>
    <property type="project" value="InterPro"/>
</dbReference>
<dbReference type="InterPro" id="IPR011989">
    <property type="entry name" value="ARM-like"/>
</dbReference>
<dbReference type="Proteomes" id="UP000835052">
    <property type="component" value="Unassembled WGS sequence"/>
</dbReference>
<dbReference type="PROSITE" id="PS51214">
    <property type="entry name" value="IBB"/>
    <property type="match status" value="1"/>
</dbReference>
<evidence type="ECO:0000313" key="9">
    <source>
        <dbReference type="EMBL" id="CAD6188789.1"/>
    </source>
</evidence>
<evidence type="ECO:0000256" key="4">
    <source>
        <dbReference type="ARBA" id="ARBA00022927"/>
    </source>
</evidence>
<dbReference type="GO" id="GO:0005634">
    <property type="term" value="C:nucleus"/>
    <property type="evidence" value="ECO:0007669"/>
    <property type="project" value="UniProtKB-ARBA"/>
</dbReference>
<gene>
    <name evidence="9" type="ORF">CAUJ_LOCUS4708</name>
</gene>
<dbReference type="PIRSF" id="PIRSF005673">
    <property type="entry name" value="Importin_alpha"/>
    <property type="match status" value="1"/>
</dbReference>
<reference evidence="9" key="1">
    <citation type="submission" date="2020-10" db="EMBL/GenBank/DDBJ databases">
        <authorList>
            <person name="Kikuchi T."/>
        </authorList>
    </citation>
    <scope>NUCLEOTIDE SEQUENCE</scope>
    <source>
        <strain evidence="9">NKZ352</strain>
    </source>
</reference>
<evidence type="ECO:0000256" key="1">
    <source>
        <dbReference type="ARBA" id="ARBA00010394"/>
    </source>
</evidence>
<dbReference type="EMBL" id="CAJGYM010000009">
    <property type="protein sequence ID" value="CAD6188789.1"/>
    <property type="molecule type" value="Genomic_DNA"/>
</dbReference>
<organism evidence="9 10">
    <name type="scientific">Caenorhabditis auriculariae</name>
    <dbReference type="NCBI Taxonomy" id="2777116"/>
    <lineage>
        <taxon>Eukaryota</taxon>
        <taxon>Metazoa</taxon>
        <taxon>Ecdysozoa</taxon>
        <taxon>Nematoda</taxon>
        <taxon>Chromadorea</taxon>
        <taxon>Rhabditida</taxon>
        <taxon>Rhabditina</taxon>
        <taxon>Rhabditomorpha</taxon>
        <taxon>Rhabditoidea</taxon>
        <taxon>Rhabditidae</taxon>
        <taxon>Peloderinae</taxon>
        <taxon>Caenorhabditis</taxon>
    </lineage>
</organism>
<dbReference type="PROSITE" id="PS50176">
    <property type="entry name" value="ARM_REPEAT"/>
    <property type="match status" value="2"/>
</dbReference>
<dbReference type="InterPro" id="IPR024931">
    <property type="entry name" value="Importin_alpha"/>
</dbReference>
<evidence type="ECO:0000256" key="5">
    <source>
        <dbReference type="PIRNR" id="PIRNR005673"/>
    </source>
</evidence>
<evidence type="ECO:0000256" key="7">
    <source>
        <dbReference type="SAM" id="MobiDB-lite"/>
    </source>
</evidence>
<dbReference type="OrthoDB" id="29145at2759"/>
<comment type="similarity">
    <text evidence="1 5">Belongs to the importin alpha family.</text>
</comment>
<proteinExistence type="inferred from homology"/>
<dbReference type="InterPro" id="IPR032413">
    <property type="entry name" value="Arm_3"/>
</dbReference>
<keyword evidence="3" id="KW-0677">Repeat</keyword>
<dbReference type="AlphaFoldDB" id="A0A8S1GZ53"/>
<dbReference type="InterPro" id="IPR036975">
    <property type="entry name" value="Importin-a_IBB_sf"/>
</dbReference>
<evidence type="ECO:0000256" key="6">
    <source>
        <dbReference type="PROSITE-ProRule" id="PRU00259"/>
    </source>
</evidence>
<protein>
    <recommendedName>
        <fullName evidence="5">Importin subunit alpha</fullName>
    </recommendedName>
</protein>
<dbReference type="Pfam" id="PF16186">
    <property type="entry name" value="Arm_3"/>
    <property type="match status" value="1"/>
</dbReference>
<sequence>MDPVLIGEAESLTTAAFSPFFHSFLASSSASPKMENRMTQYKNKGKDGKASRVEELVSIRKDKRDEALTKRRNMIAEKEDLAALAEIVEITGGEDNAYNTLIQLVQHAQAPDVKTRLQAVQHARRLLSSDRNPPIDDLLRSGILPILVSCLASPDADLQFEAAWALTNIASGTNEQTAAVVNAGAVPLFLQLLTSGNLNVCEQAVWALGNIIGDGPHFRNYCLGLGVLAPLLNFVNPEIPLSFLRNVTWVLVNLCRAKEPPLHREAVLVILPALALLIAHQDTSILVDTIWAVSYLTDSGNEQIQLVLEAGLLPILIPMLGHEDVKVQTAALRAVGNIVTGTDEQTQAVLNCHALNYMPKLLTHQKEKINKEAVWFLSNITAGNTHQVQQVIDHGLIPLIVDRLSNGDYNTQKEAAWAVSNVTISEQKEVQILQVVLDGINNILKFAGPNLERVTTQIEECGGLDDIEKLQNHANEEIYKLAYEIIDNYFSEDEDKTEPETQQPQPDEKWAF</sequence>
<dbReference type="InterPro" id="IPR000225">
    <property type="entry name" value="Armadillo"/>
</dbReference>
<comment type="caution">
    <text evidence="9">The sequence shown here is derived from an EMBL/GenBank/DDBJ whole genome shotgun (WGS) entry which is preliminary data.</text>
</comment>
<evidence type="ECO:0000259" key="8">
    <source>
        <dbReference type="PROSITE" id="PS51214"/>
    </source>
</evidence>
<dbReference type="FunFam" id="1.25.10.10:FF:000009">
    <property type="entry name" value="Importin subunit alpha"/>
    <property type="match status" value="1"/>
</dbReference>